<name>A0A9D4DZE9_DREPO</name>
<evidence type="ECO:0000256" key="1">
    <source>
        <dbReference type="SAM" id="Phobius"/>
    </source>
</evidence>
<dbReference type="Proteomes" id="UP000828390">
    <property type="component" value="Unassembled WGS sequence"/>
</dbReference>
<accession>A0A9D4DZE9</accession>
<reference evidence="2" key="1">
    <citation type="journal article" date="2019" name="bioRxiv">
        <title>The Genome of the Zebra Mussel, Dreissena polymorpha: A Resource for Invasive Species Research.</title>
        <authorList>
            <person name="McCartney M.A."/>
            <person name="Auch B."/>
            <person name="Kono T."/>
            <person name="Mallez S."/>
            <person name="Zhang Y."/>
            <person name="Obille A."/>
            <person name="Becker A."/>
            <person name="Abrahante J.E."/>
            <person name="Garbe J."/>
            <person name="Badalamenti J.P."/>
            <person name="Herman A."/>
            <person name="Mangelson H."/>
            <person name="Liachko I."/>
            <person name="Sullivan S."/>
            <person name="Sone E.D."/>
            <person name="Koren S."/>
            <person name="Silverstein K.A.T."/>
            <person name="Beckman K.B."/>
            <person name="Gohl D.M."/>
        </authorList>
    </citation>
    <scope>NUCLEOTIDE SEQUENCE</scope>
    <source>
        <strain evidence="2">Duluth1</strain>
        <tissue evidence="2">Whole animal</tissue>
    </source>
</reference>
<protein>
    <submittedName>
        <fullName evidence="2">Uncharacterized protein</fullName>
    </submittedName>
</protein>
<sequence>MEQCFQYILLLIVLGNLLIYLFIFHNNHYQHRLSLLINLFLGGEGANIISIQWSHCASVCLQDLYQKFLDGDDISKIPKEEDPFWEPTEDVMIGSANVFLQSLSYALDFEDKIMVTDYKGQEEGFIVIHVAPCQKDGKPLEEEAFVDNPKELLGKPYHFKVNIIC</sequence>
<dbReference type="EMBL" id="JAIWYP010000009">
    <property type="protein sequence ID" value="KAH3769676.1"/>
    <property type="molecule type" value="Genomic_DNA"/>
</dbReference>
<dbReference type="AlphaFoldDB" id="A0A9D4DZE9"/>
<comment type="caution">
    <text evidence="2">The sequence shown here is derived from an EMBL/GenBank/DDBJ whole genome shotgun (WGS) entry which is preliminary data.</text>
</comment>
<keyword evidence="1" id="KW-0812">Transmembrane</keyword>
<evidence type="ECO:0000313" key="2">
    <source>
        <dbReference type="EMBL" id="KAH3769676.1"/>
    </source>
</evidence>
<organism evidence="2 3">
    <name type="scientific">Dreissena polymorpha</name>
    <name type="common">Zebra mussel</name>
    <name type="synonym">Mytilus polymorpha</name>
    <dbReference type="NCBI Taxonomy" id="45954"/>
    <lineage>
        <taxon>Eukaryota</taxon>
        <taxon>Metazoa</taxon>
        <taxon>Spiralia</taxon>
        <taxon>Lophotrochozoa</taxon>
        <taxon>Mollusca</taxon>
        <taxon>Bivalvia</taxon>
        <taxon>Autobranchia</taxon>
        <taxon>Heteroconchia</taxon>
        <taxon>Euheterodonta</taxon>
        <taxon>Imparidentia</taxon>
        <taxon>Neoheterodontei</taxon>
        <taxon>Myida</taxon>
        <taxon>Dreissenoidea</taxon>
        <taxon>Dreissenidae</taxon>
        <taxon>Dreissena</taxon>
    </lineage>
</organism>
<gene>
    <name evidence="2" type="ORF">DPMN_170950</name>
</gene>
<reference evidence="2" key="2">
    <citation type="submission" date="2020-11" db="EMBL/GenBank/DDBJ databases">
        <authorList>
            <person name="McCartney M.A."/>
            <person name="Auch B."/>
            <person name="Kono T."/>
            <person name="Mallez S."/>
            <person name="Becker A."/>
            <person name="Gohl D.M."/>
            <person name="Silverstein K.A.T."/>
            <person name="Koren S."/>
            <person name="Bechman K.B."/>
            <person name="Herman A."/>
            <person name="Abrahante J.E."/>
            <person name="Garbe J."/>
        </authorList>
    </citation>
    <scope>NUCLEOTIDE SEQUENCE</scope>
    <source>
        <strain evidence="2">Duluth1</strain>
        <tissue evidence="2">Whole animal</tissue>
    </source>
</reference>
<keyword evidence="1" id="KW-1133">Transmembrane helix</keyword>
<keyword evidence="1" id="KW-0472">Membrane</keyword>
<evidence type="ECO:0000313" key="3">
    <source>
        <dbReference type="Proteomes" id="UP000828390"/>
    </source>
</evidence>
<feature type="transmembrane region" description="Helical" evidence="1">
    <location>
        <begin position="6"/>
        <end position="24"/>
    </location>
</feature>
<proteinExistence type="predicted"/>
<keyword evidence="3" id="KW-1185">Reference proteome</keyword>